<dbReference type="PATRIC" id="fig|882800.3.peg.1635"/>
<proteinExistence type="predicted"/>
<dbReference type="EMBL" id="AGJK01000031">
    <property type="protein sequence ID" value="EHP93445.1"/>
    <property type="molecule type" value="Genomic_DNA"/>
</dbReference>
<name>H1KGA4_METEX</name>
<sequence>MHDDGLRRITVHFRDEAERDQFLRIHPEKEGSEESVAAGIRLVEQLIVPPLMRGEMGLTREEIHRAADPLMRAALREARRGRMDRDLVWCWRLAFTGRLTQAIDTFLGAVAVIEEASEALDLLAAGLKKATSAMDRAAILAPAPPLPLPRPAPLPGLGAPRPRPLRPEDFGAMPNPPRH</sequence>
<evidence type="ECO:0000313" key="2">
    <source>
        <dbReference type="EMBL" id="EHP93445.1"/>
    </source>
</evidence>
<dbReference type="RefSeq" id="WP_003598737.1">
    <property type="nucleotide sequence ID" value="NZ_AGJK01000031.1"/>
</dbReference>
<protein>
    <submittedName>
        <fullName evidence="2">Uncharacterized protein</fullName>
    </submittedName>
</protein>
<evidence type="ECO:0000256" key="1">
    <source>
        <dbReference type="SAM" id="MobiDB-lite"/>
    </source>
</evidence>
<accession>H1KGA4</accession>
<organism evidence="2 3">
    <name type="scientific">Methylorubrum extorquens DSM 13060</name>
    <dbReference type="NCBI Taxonomy" id="882800"/>
    <lineage>
        <taxon>Bacteria</taxon>
        <taxon>Pseudomonadati</taxon>
        <taxon>Pseudomonadota</taxon>
        <taxon>Alphaproteobacteria</taxon>
        <taxon>Hyphomicrobiales</taxon>
        <taxon>Methylobacteriaceae</taxon>
        <taxon>Methylorubrum</taxon>
    </lineage>
</organism>
<evidence type="ECO:0000313" key="3">
    <source>
        <dbReference type="Proteomes" id="UP000004382"/>
    </source>
</evidence>
<comment type="caution">
    <text evidence="2">The sequence shown here is derived from an EMBL/GenBank/DDBJ whole genome shotgun (WGS) entry which is preliminary data.</text>
</comment>
<gene>
    <name evidence="2" type="ORF">MetexDRAFT_1666</name>
</gene>
<dbReference type="AlphaFoldDB" id="H1KGA4"/>
<feature type="compositionally biased region" description="Pro residues" evidence="1">
    <location>
        <begin position="142"/>
        <end position="154"/>
    </location>
</feature>
<dbReference type="Proteomes" id="UP000004382">
    <property type="component" value="Unassembled WGS sequence"/>
</dbReference>
<reference evidence="2 3" key="1">
    <citation type="submission" date="2011-09" db="EMBL/GenBank/DDBJ databases">
        <title>The draft genome of Methylobacterium extorquens DSM 13060.</title>
        <authorList>
            <consortium name="US DOE Joint Genome Institute (JGI-PGF)"/>
            <person name="Lucas S."/>
            <person name="Han J."/>
            <person name="Lapidus A."/>
            <person name="Cheng J.-F."/>
            <person name="Goodwin L."/>
            <person name="Pitluck S."/>
            <person name="Peters L."/>
            <person name="Land M.L."/>
            <person name="Hauser L."/>
            <person name="Koskimaki J."/>
            <person name="Halonen O."/>
            <person name="Pirttila A."/>
            <person name="Frank C."/>
            <person name="Woyke T.J."/>
        </authorList>
    </citation>
    <scope>NUCLEOTIDE SEQUENCE [LARGE SCALE GENOMIC DNA]</scope>
    <source>
        <strain evidence="2 3">DSM 13060</strain>
    </source>
</reference>
<feature type="region of interest" description="Disordered" evidence="1">
    <location>
        <begin position="142"/>
        <end position="179"/>
    </location>
</feature>